<protein>
    <submittedName>
        <fullName evidence="1">Uncharacterized protein</fullName>
    </submittedName>
</protein>
<evidence type="ECO:0000313" key="2">
    <source>
        <dbReference type="Proteomes" id="UP000035762"/>
    </source>
</evidence>
<sequence>MCHAPSTASRMNHRIMTGPNAAAIRVVPLLCTANRMTRINTVSGTT</sequence>
<comment type="caution">
    <text evidence="1">The sequence shown here is derived from an EMBL/GenBank/DDBJ whole genome shotgun (WGS) entry which is preliminary data.</text>
</comment>
<evidence type="ECO:0000313" key="1">
    <source>
        <dbReference type="EMBL" id="CEG08363.1"/>
    </source>
</evidence>
<proteinExistence type="predicted"/>
<dbReference type="EMBL" id="CCAZ020000001">
    <property type="protein sequence ID" value="CEG08363.1"/>
    <property type="molecule type" value="Genomic_DNA"/>
</dbReference>
<accession>A0A090N7C5</accession>
<organism evidence="1 2">
    <name type="scientific">Afipia felis</name>
    <name type="common">Cat scratch disease bacillus</name>
    <dbReference type="NCBI Taxonomy" id="1035"/>
    <lineage>
        <taxon>Bacteria</taxon>
        <taxon>Pseudomonadati</taxon>
        <taxon>Pseudomonadota</taxon>
        <taxon>Alphaproteobacteria</taxon>
        <taxon>Hyphomicrobiales</taxon>
        <taxon>Nitrobacteraceae</taxon>
        <taxon>Afipia</taxon>
    </lineage>
</organism>
<name>A0A090N7C5_AFIFE</name>
<dbReference type="AlphaFoldDB" id="A0A090N7C5"/>
<keyword evidence="2" id="KW-1185">Reference proteome</keyword>
<reference evidence="1 2" key="1">
    <citation type="journal article" date="2014" name="Genome Announc.">
        <title>Genome Sequence of Afipia felis Strain 76713, Isolated in Hospital Water Using an Amoeba Co-Culture Procedure.</title>
        <authorList>
            <person name="Benamar S."/>
            <person name="La Scola B."/>
            <person name="Croce O."/>
        </authorList>
    </citation>
    <scope>NUCLEOTIDE SEQUENCE [LARGE SCALE GENOMIC DNA]</scope>
    <source>
        <strain evidence="1 2">76713</strain>
    </source>
</reference>
<gene>
    <name evidence="1" type="ORF">BN961_01778</name>
</gene>
<dbReference type="Proteomes" id="UP000035762">
    <property type="component" value="Unassembled WGS sequence"/>
</dbReference>